<dbReference type="Proteomes" id="UP000694558">
    <property type="component" value="Chromosome 1"/>
</dbReference>
<proteinExistence type="inferred from homology"/>
<comment type="similarity">
    <text evidence="2 6">Belongs to the Mediator complex subunit 11 family.</text>
</comment>
<reference evidence="7" key="2">
    <citation type="submission" date="2025-08" db="UniProtKB">
        <authorList>
            <consortium name="Ensembl"/>
        </authorList>
    </citation>
    <scope>IDENTIFICATION</scope>
</reference>
<dbReference type="GO" id="GO:0016592">
    <property type="term" value="C:mediator complex"/>
    <property type="evidence" value="ECO:0007669"/>
    <property type="project" value="InterPro"/>
</dbReference>
<evidence type="ECO:0000256" key="3">
    <source>
        <dbReference type="ARBA" id="ARBA00019621"/>
    </source>
</evidence>
<evidence type="ECO:0000256" key="4">
    <source>
        <dbReference type="ARBA" id="ARBA00023242"/>
    </source>
</evidence>
<evidence type="ECO:0000256" key="1">
    <source>
        <dbReference type="ARBA" id="ARBA00004123"/>
    </source>
</evidence>
<dbReference type="AlphaFoldDB" id="A0A8D3CPE1"/>
<keyword evidence="4 6" id="KW-0539">Nucleus</keyword>
<reference evidence="7" key="1">
    <citation type="submission" date="2023-05" db="EMBL/GenBank/DDBJ databases">
        <title>High-quality long-read genome of Scophthalmus maximus.</title>
        <authorList>
            <person name="Lien S."/>
            <person name="Martinez P."/>
        </authorList>
    </citation>
    <scope>NUCLEOTIDE SEQUENCE [LARGE SCALE GENOMIC DNA]</scope>
</reference>
<dbReference type="Ensembl" id="ENSSMAT00000043685.1">
    <property type="protein sequence ID" value="ENSSMAP00000049149.1"/>
    <property type="gene ID" value="ENSSMAG00000026134.1"/>
</dbReference>
<dbReference type="InterPro" id="IPR019404">
    <property type="entry name" value="Mediator_Med11"/>
</dbReference>
<dbReference type="GO" id="GO:0003712">
    <property type="term" value="F:transcription coregulator activity"/>
    <property type="evidence" value="ECO:0007669"/>
    <property type="project" value="InterPro"/>
</dbReference>
<evidence type="ECO:0000256" key="2">
    <source>
        <dbReference type="ARBA" id="ARBA00008186"/>
    </source>
</evidence>
<comment type="subunit">
    <text evidence="6">Component of the Mediator complex.</text>
</comment>
<evidence type="ECO:0000313" key="8">
    <source>
        <dbReference type="Proteomes" id="UP000694558"/>
    </source>
</evidence>
<dbReference type="GO" id="GO:0006357">
    <property type="term" value="P:regulation of transcription by RNA polymerase II"/>
    <property type="evidence" value="ECO:0007669"/>
    <property type="project" value="InterPro"/>
</dbReference>
<comment type="subcellular location">
    <subcellularLocation>
        <location evidence="1 6">Nucleus</location>
    </subcellularLocation>
</comment>
<keyword evidence="6" id="KW-0804">Transcription</keyword>
<dbReference type="Pfam" id="PF10280">
    <property type="entry name" value="Med11"/>
    <property type="match status" value="1"/>
</dbReference>
<accession>A0A8D3CPE1</accession>
<protein>
    <recommendedName>
        <fullName evidence="3 6">Mediator of RNA polymerase II transcription subunit 11</fullName>
    </recommendedName>
    <alternativeName>
        <fullName evidence="5 6">Mediator complex subunit 11</fullName>
    </alternativeName>
</protein>
<evidence type="ECO:0000256" key="6">
    <source>
        <dbReference type="RuleBase" id="RU364147"/>
    </source>
</evidence>
<gene>
    <name evidence="6" type="primary">MED11</name>
</gene>
<evidence type="ECO:0000256" key="5">
    <source>
        <dbReference type="ARBA" id="ARBA00032011"/>
    </source>
</evidence>
<keyword evidence="6" id="KW-0805">Transcription regulation</keyword>
<name>A0A8D3CPE1_SCOMX</name>
<dbReference type="GeneTree" id="ENSGT00390000010184"/>
<keyword evidence="6" id="KW-0010">Activator</keyword>
<evidence type="ECO:0000313" key="7">
    <source>
        <dbReference type="Ensembl" id="ENSSMAP00000049149.1"/>
    </source>
</evidence>
<organism evidence="7 8">
    <name type="scientific">Scophthalmus maximus</name>
    <name type="common">Turbot</name>
    <name type="synonym">Psetta maxima</name>
    <dbReference type="NCBI Taxonomy" id="52904"/>
    <lineage>
        <taxon>Eukaryota</taxon>
        <taxon>Metazoa</taxon>
        <taxon>Chordata</taxon>
        <taxon>Craniata</taxon>
        <taxon>Vertebrata</taxon>
        <taxon>Euteleostomi</taxon>
        <taxon>Actinopterygii</taxon>
        <taxon>Neopterygii</taxon>
        <taxon>Teleostei</taxon>
        <taxon>Neoteleostei</taxon>
        <taxon>Acanthomorphata</taxon>
        <taxon>Carangaria</taxon>
        <taxon>Pleuronectiformes</taxon>
        <taxon>Pleuronectoidei</taxon>
        <taxon>Scophthalmidae</taxon>
        <taxon>Scophthalmus</taxon>
    </lineage>
</organism>
<comment type="function">
    <text evidence="6">Component of the Mediator complex, a coactivator involved in the regulated transcription of nearly all RNA polymerase II-dependent genes. Mediator functions as a bridge to convey information from gene-specific regulatory proteins to the basal RNA polymerase II transcription machinery. Mediator is recruited to promoters by direct interactions with regulatory proteins and serves as a scaffold for the assembly of a functional pre-initiation complex with RNA polymerase II and the general transcription factors.</text>
</comment>
<sequence>MVGVSLCGRYSKCNINRTNSGEPTPAHCHGFLVDKTLLSSPSPRAAVAETRLLSWSLCPKRIYCCLLILAGNIVLELSKDKHNASLLDRQLVQFQSSVNRVESELSSQIRYLTQVATGQPHEGSTYSARKDCQMALNRAEYAKVKLGELGRTCEVMLEQQTFFLYCKHLRTNLIKRV</sequence>
<dbReference type="PANTHER" id="PTHR22890">
    <property type="entry name" value="MEDIATOR OF RNA POLYMERASE II TRANSCRIPTION SUBUNIT 11"/>
    <property type="match status" value="1"/>
</dbReference>